<dbReference type="InterPro" id="IPR014284">
    <property type="entry name" value="RNA_pol_sigma-70_dom"/>
</dbReference>
<evidence type="ECO:0000313" key="9">
    <source>
        <dbReference type="EMBL" id="MDC0685763.1"/>
    </source>
</evidence>
<evidence type="ECO:0000313" key="10">
    <source>
        <dbReference type="Proteomes" id="UP001217485"/>
    </source>
</evidence>
<comment type="caution">
    <text evidence="9">The sequence shown here is derived from an EMBL/GenBank/DDBJ whole genome shotgun (WGS) entry which is preliminary data.</text>
</comment>
<feature type="region of interest" description="Disordered" evidence="6">
    <location>
        <begin position="242"/>
        <end position="262"/>
    </location>
</feature>
<organism evidence="9 10">
    <name type="scientific">Sorangium atrum</name>
    <dbReference type="NCBI Taxonomy" id="2995308"/>
    <lineage>
        <taxon>Bacteria</taxon>
        <taxon>Pseudomonadati</taxon>
        <taxon>Myxococcota</taxon>
        <taxon>Polyangia</taxon>
        <taxon>Polyangiales</taxon>
        <taxon>Polyangiaceae</taxon>
        <taxon>Sorangium</taxon>
    </lineage>
</organism>
<reference evidence="9 10" key="1">
    <citation type="submission" date="2023-01" db="EMBL/GenBank/DDBJ databases">
        <title>Minimal conservation of predation-associated metabolite biosynthetic gene clusters underscores biosynthetic potential of Myxococcota including descriptions for ten novel species: Archangium lansinium sp. nov., Myxococcus landrumus sp. nov., Nannocystis bai.</title>
        <authorList>
            <person name="Ahearne A."/>
            <person name="Stevens C."/>
            <person name="Dowd S."/>
        </authorList>
    </citation>
    <scope>NUCLEOTIDE SEQUENCE [LARGE SCALE GENOMIC DNA]</scope>
    <source>
        <strain evidence="9 10">WIWO2</strain>
    </source>
</reference>
<dbReference type="Pfam" id="PF08281">
    <property type="entry name" value="Sigma70_r4_2"/>
    <property type="match status" value="1"/>
</dbReference>
<dbReference type="Pfam" id="PF04542">
    <property type="entry name" value="Sigma70_r2"/>
    <property type="match status" value="1"/>
</dbReference>
<dbReference type="PANTHER" id="PTHR43133:SF8">
    <property type="entry name" value="RNA POLYMERASE SIGMA FACTOR HI_1459-RELATED"/>
    <property type="match status" value="1"/>
</dbReference>
<dbReference type="SUPFAM" id="SSF88946">
    <property type="entry name" value="Sigma2 domain of RNA polymerase sigma factors"/>
    <property type="match status" value="1"/>
</dbReference>
<dbReference type="InterPro" id="IPR013249">
    <property type="entry name" value="RNA_pol_sigma70_r4_t2"/>
</dbReference>
<sequence>MGKPAGTFSSFELFRRLARRFRVPARDAEDVAQDALLRGLDAEGRIEAGGDPAPYRVTIAANQARDHVRSARRRREVLTPSDDPELHDEHPTPEELLRWRQREALVRELIDGVEPKYRGILIKHDLEEIPLTQIAAELGLHPDAVKTLHRRAREQLEEAAQRRRAKQRSRGWDETPCVVPFGLTPRQGWIGSLLRWSWRLLAQGAGVVLMSAMVAAVTSSSTLQSWVRSALDDGWPALTGPASASLPAERRAGQAGTSSASPAAQAAALPVVRGAGQDGAGATTTPAPLVTAAPHASSSTTHAQPAISARERSLISQARTAIEAHSPEADLEAHRLLEAHAEEFPRGRLAAEREEMLRQLR</sequence>
<dbReference type="PANTHER" id="PTHR43133">
    <property type="entry name" value="RNA POLYMERASE ECF-TYPE SIGMA FACTO"/>
    <property type="match status" value="1"/>
</dbReference>
<keyword evidence="4" id="KW-0238">DNA-binding</keyword>
<feature type="region of interest" description="Disordered" evidence="6">
    <location>
        <begin position="66"/>
        <end position="92"/>
    </location>
</feature>
<gene>
    <name evidence="9" type="ORF">POL72_49120</name>
</gene>
<keyword evidence="10" id="KW-1185">Reference proteome</keyword>
<dbReference type="InterPro" id="IPR013325">
    <property type="entry name" value="RNA_pol_sigma_r2"/>
</dbReference>
<evidence type="ECO:0000259" key="8">
    <source>
        <dbReference type="Pfam" id="PF08281"/>
    </source>
</evidence>
<dbReference type="EMBL" id="JAQNDK010000007">
    <property type="protein sequence ID" value="MDC0685763.1"/>
    <property type="molecule type" value="Genomic_DNA"/>
</dbReference>
<feature type="compositionally biased region" description="Low complexity" evidence="6">
    <location>
        <begin position="253"/>
        <end position="262"/>
    </location>
</feature>
<keyword evidence="5" id="KW-0804">Transcription</keyword>
<comment type="similarity">
    <text evidence="1">Belongs to the sigma-70 factor family. ECF subfamily.</text>
</comment>
<dbReference type="RefSeq" id="WP_272104239.1">
    <property type="nucleotide sequence ID" value="NZ_JAQNDK010000007.1"/>
</dbReference>
<proteinExistence type="inferred from homology"/>
<evidence type="ECO:0000256" key="4">
    <source>
        <dbReference type="ARBA" id="ARBA00023125"/>
    </source>
</evidence>
<keyword evidence="2" id="KW-0805">Transcription regulation</keyword>
<dbReference type="Gene3D" id="1.10.1740.10">
    <property type="match status" value="1"/>
</dbReference>
<feature type="compositionally biased region" description="Low complexity" evidence="6">
    <location>
        <begin position="280"/>
        <end position="303"/>
    </location>
</feature>
<evidence type="ECO:0000259" key="7">
    <source>
        <dbReference type="Pfam" id="PF04542"/>
    </source>
</evidence>
<evidence type="ECO:0000256" key="5">
    <source>
        <dbReference type="ARBA" id="ARBA00023163"/>
    </source>
</evidence>
<dbReference type="InterPro" id="IPR036388">
    <property type="entry name" value="WH-like_DNA-bd_sf"/>
</dbReference>
<accession>A0ABT5CJE3</accession>
<dbReference type="Gene3D" id="1.10.10.10">
    <property type="entry name" value="Winged helix-like DNA-binding domain superfamily/Winged helix DNA-binding domain"/>
    <property type="match status" value="1"/>
</dbReference>
<dbReference type="NCBIfam" id="TIGR02937">
    <property type="entry name" value="sigma70-ECF"/>
    <property type="match status" value="1"/>
</dbReference>
<feature type="domain" description="RNA polymerase sigma factor 70 region 4 type 2" evidence="8">
    <location>
        <begin position="105"/>
        <end position="156"/>
    </location>
</feature>
<evidence type="ECO:0000256" key="2">
    <source>
        <dbReference type="ARBA" id="ARBA00023015"/>
    </source>
</evidence>
<dbReference type="InterPro" id="IPR007627">
    <property type="entry name" value="RNA_pol_sigma70_r2"/>
</dbReference>
<feature type="domain" description="RNA polymerase sigma-70 region 2" evidence="7">
    <location>
        <begin position="14"/>
        <end position="74"/>
    </location>
</feature>
<dbReference type="SUPFAM" id="SSF88659">
    <property type="entry name" value="Sigma3 and sigma4 domains of RNA polymerase sigma factors"/>
    <property type="match status" value="1"/>
</dbReference>
<evidence type="ECO:0000256" key="6">
    <source>
        <dbReference type="SAM" id="MobiDB-lite"/>
    </source>
</evidence>
<evidence type="ECO:0000256" key="3">
    <source>
        <dbReference type="ARBA" id="ARBA00023082"/>
    </source>
</evidence>
<protein>
    <submittedName>
        <fullName evidence="9">Sigma-70 family RNA polymerase sigma factor</fullName>
    </submittedName>
</protein>
<name>A0ABT5CJE3_9BACT</name>
<dbReference type="InterPro" id="IPR013324">
    <property type="entry name" value="RNA_pol_sigma_r3/r4-like"/>
</dbReference>
<dbReference type="Proteomes" id="UP001217485">
    <property type="component" value="Unassembled WGS sequence"/>
</dbReference>
<feature type="region of interest" description="Disordered" evidence="6">
    <location>
        <begin position="276"/>
        <end position="308"/>
    </location>
</feature>
<keyword evidence="3" id="KW-0731">Sigma factor</keyword>
<dbReference type="InterPro" id="IPR039425">
    <property type="entry name" value="RNA_pol_sigma-70-like"/>
</dbReference>
<evidence type="ECO:0000256" key="1">
    <source>
        <dbReference type="ARBA" id="ARBA00010641"/>
    </source>
</evidence>